<comment type="caution">
    <text evidence="1">The sequence shown here is derived from an EMBL/GenBank/DDBJ whole genome shotgun (WGS) entry which is preliminary data.</text>
</comment>
<dbReference type="PATRIC" id="fig|315405.12.peg.1390"/>
<dbReference type="PANTHER" id="PTHR38451:SF1">
    <property type="entry name" value="TRNA (ADENINE(22)-N(1))-METHYLTRANSFERASE"/>
    <property type="match status" value="1"/>
</dbReference>
<evidence type="ECO:0000313" key="2">
    <source>
        <dbReference type="Proteomes" id="UP000071927"/>
    </source>
</evidence>
<dbReference type="SUPFAM" id="SSF53335">
    <property type="entry name" value="S-adenosyl-L-methionine-dependent methyltransferases"/>
    <property type="match status" value="1"/>
</dbReference>
<dbReference type="GO" id="GO:0160105">
    <property type="term" value="F:tRNA (adenine(22)-N1)-methyltransferase activity"/>
    <property type="evidence" value="ECO:0007669"/>
    <property type="project" value="InterPro"/>
</dbReference>
<proteinExistence type="predicted"/>
<evidence type="ECO:0000313" key="1">
    <source>
        <dbReference type="EMBL" id="KXU08096.1"/>
    </source>
</evidence>
<dbReference type="InterPro" id="IPR006901">
    <property type="entry name" value="TrmK"/>
</dbReference>
<accession>A0A139R029</accession>
<dbReference type="PIRSF" id="PIRSF018637">
    <property type="entry name" value="TrmK"/>
    <property type="match status" value="1"/>
</dbReference>
<gene>
    <name evidence="1" type="ORF">SGADD03_01176</name>
</gene>
<sequence length="237" mass="26091">MNDILEGKFMQTVLSQRLAAVAEFVPQGARLLDVGSDHAYLPIVLTEEEKISFAIAGEVVKGPYESALHNVAGAGLADKIAVRLADGLAAFDESDNVTAITICGMGGGLIADILAAGVDKLASVERLILQPNNREDELRAWLMANHFKIIAEKIMTENDKFYEIIVVEHGEMTLSDTELRFGPFLNQEKSAIFKLRWKRELKKLEIALPHVPKNRIDDRAAISQKIAAIKEAINESK</sequence>
<dbReference type="AlphaFoldDB" id="A0A139R029"/>
<dbReference type="Pfam" id="PF04816">
    <property type="entry name" value="TrmK"/>
    <property type="match status" value="1"/>
</dbReference>
<dbReference type="EMBL" id="LQXV01000216">
    <property type="protein sequence ID" value="KXU08096.1"/>
    <property type="molecule type" value="Genomic_DNA"/>
</dbReference>
<dbReference type="Gene3D" id="3.40.50.150">
    <property type="entry name" value="Vaccinia Virus protein VP39"/>
    <property type="match status" value="1"/>
</dbReference>
<dbReference type="InterPro" id="IPR029063">
    <property type="entry name" value="SAM-dependent_MTases_sf"/>
</dbReference>
<protein>
    <submittedName>
        <fullName evidence="1">Putative tRNA-m1A22 methylase</fullName>
    </submittedName>
</protein>
<dbReference type="Proteomes" id="UP000071927">
    <property type="component" value="Unassembled WGS sequence"/>
</dbReference>
<dbReference type="GO" id="GO:0032259">
    <property type="term" value="P:methylation"/>
    <property type="evidence" value="ECO:0007669"/>
    <property type="project" value="UniProtKB-KW"/>
</dbReference>
<keyword evidence="1" id="KW-0489">Methyltransferase</keyword>
<organism evidence="1 2">
    <name type="scientific">Streptococcus gallolyticus</name>
    <dbReference type="NCBI Taxonomy" id="315405"/>
    <lineage>
        <taxon>Bacteria</taxon>
        <taxon>Bacillati</taxon>
        <taxon>Bacillota</taxon>
        <taxon>Bacilli</taxon>
        <taxon>Lactobacillales</taxon>
        <taxon>Streptococcaceae</taxon>
        <taxon>Streptococcus</taxon>
    </lineage>
</organism>
<dbReference type="Gene3D" id="1.10.287.1890">
    <property type="match status" value="1"/>
</dbReference>
<dbReference type="PANTHER" id="PTHR38451">
    <property type="entry name" value="TRNA (ADENINE(22)-N(1))-METHYLTRANSFERASE"/>
    <property type="match status" value="1"/>
</dbReference>
<reference evidence="1 2" key="1">
    <citation type="submission" date="2016-01" db="EMBL/GenBank/DDBJ databases">
        <title>Highly variable Streptococcus oralis are common among viridans streptococci isolated from primates.</title>
        <authorList>
            <person name="Denapaite D."/>
            <person name="Rieger M."/>
            <person name="Koendgen S."/>
            <person name="Brueckner R."/>
            <person name="Ochigava I."/>
            <person name="Kappeler P."/>
            <person name="Maetz-Rensing K."/>
            <person name="Leendertz F."/>
            <person name="Hakenbeck R."/>
        </authorList>
    </citation>
    <scope>NUCLEOTIDE SEQUENCE [LARGE SCALE GENOMIC DNA]</scope>
    <source>
        <strain evidence="1 2">DD03</strain>
    </source>
</reference>
<keyword evidence="1" id="KW-0808">Transferase</keyword>
<name>A0A139R029_9STRE</name>